<dbReference type="InterPro" id="IPR006076">
    <property type="entry name" value="FAD-dep_OxRdtase"/>
</dbReference>
<evidence type="ECO:0000256" key="4">
    <source>
        <dbReference type="ARBA" id="ARBA00022827"/>
    </source>
</evidence>
<comment type="cofactor">
    <cofactor evidence="1">
        <name>FAD</name>
        <dbReference type="ChEBI" id="CHEBI:57692"/>
    </cofactor>
</comment>
<evidence type="ECO:0000256" key="2">
    <source>
        <dbReference type="ARBA" id="ARBA00007330"/>
    </source>
</evidence>
<dbReference type="AlphaFoldDB" id="A0AAW7X621"/>
<proteinExistence type="inferred from homology"/>
<keyword evidence="3" id="KW-0285">Flavoprotein</keyword>
<dbReference type="SUPFAM" id="SSF51905">
    <property type="entry name" value="FAD/NAD(P)-binding domain"/>
    <property type="match status" value="1"/>
</dbReference>
<dbReference type="PANTHER" id="PTHR11985">
    <property type="entry name" value="GLYCEROL-3-PHOSPHATE DEHYDROGENASE"/>
    <property type="match status" value="1"/>
</dbReference>
<dbReference type="SUPFAM" id="SSF54373">
    <property type="entry name" value="FAD-linked reductases, C-terminal domain"/>
    <property type="match status" value="1"/>
</dbReference>
<feature type="domain" description="FAD dependent oxidoreductase" evidence="6">
    <location>
        <begin position="21"/>
        <end position="330"/>
    </location>
</feature>
<keyword evidence="5 7" id="KW-0560">Oxidoreductase</keyword>
<gene>
    <name evidence="7" type="ORF">Q4521_05145</name>
</gene>
<dbReference type="Gene3D" id="3.50.50.60">
    <property type="entry name" value="FAD/NAD(P)-binding domain"/>
    <property type="match status" value="1"/>
</dbReference>
<evidence type="ECO:0000313" key="7">
    <source>
        <dbReference type="EMBL" id="MDO6421849.1"/>
    </source>
</evidence>
<protein>
    <submittedName>
        <fullName evidence="7">Glycerol-3-phosphate dehydrogenase/oxidase</fullName>
        <ecNumber evidence="7">1.-.-.-</ecNumber>
    </submittedName>
</protein>
<organism evidence="7 8">
    <name type="scientific">Saccharophagus degradans</name>
    <dbReference type="NCBI Taxonomy" id="86304"/>
    <lineage>
        <taxon>Bacteria</taxon>
        <taxon>Pseudomonadati</taxon>
        <taxon>Pseudomonadota</taxon>
        <taxon>Gammaproteobacteria</taxon>
        <taxon>Cellvibrionales</taxon>
        <taxon>Cellvibrionaceae</taxon>
        <taxon>Saccharophagus</taxon>
    </lineage>
</organism>
<dbReference type="Proteomes" id="UP001169760">
    <property type="component" value="Unassembled WGS sequence"/>
</dbReference>
<dbReference type="PANTHER" id="PTHR11985:SF15">
    <property type="entry name" value="GLYCEROL-3-PHOSPHATE DEHYDROGENASE, MITOCHONDRIAL"/>
    <property type="match status" value="1"/>
</dbReference>
<dbReference type="Gene3D" id="3.30.9.10">
    <property type="entry name" value="D-Amino Acid Oxidase, subunit A, domain 2"/>
    <property type="match status" value="1"/>
</dbReference>
<dbReference type="RefSeq" id="WP_303491538.1">
    <property type="nucleotide sequence ID" value="NZ_JAUOPB010000003.1"/>
</dbReference>
<dbReference type="GO" id="GO:0004368">
    <property type="term" value="F:glycerol-3-phosphate dehydrogenase (quinone) activity"/>
    <property type="evidence" value="ECO:0007669"/>
    <property type="project" value="InterPro"/>
</dbReference>
<sequence>MPAQQEIPTQTSDSNNLPYYDVIVIGAGIQGAGVAQAAALQGWSVLVVEQFDGPAQGTSSKSSKLIHGGLRYLETAQFSLVKECLQEKAILQKIAPKLVKPATFVIPVYKKNKRSPFWVGLGLWLYSLLGGSAPRKIASVLWKNFPHLNTQNLRAMYSYEDAQTDDAALTSAVLAAAQEDDAEILYSTEVNAINKTGEGYKVNTNRGSFTCVTVVNAAGPWVNTIAGRCTFGAPMIDVDLVQGAHIVLDTPAFEQCFYFESPDDGRAVFTLPWKGKTMVGTTETHFTGDPKTCAPTAHEETYLKRAFDFYFPALANVKILESFAGLRVLPMAEGSATKRARDTRIVFDNNVDTMKGYYAIYGGKLTGYRATAEKVVQCMAPVLGHSATLVSTKNVHLN</sequence>
<accession>A0AAW7X621</accession>
<keyword evidence="4" id="KW-0274">FAD</keyword>
<evidence type="ECO:0000313" key="8">
    <source>
        <dbReference type="Proteomes" id="UP001169760"/>
    </source>
</evidence>
<comment type="similarity">
    <text evidence="2">Belongs to the FAD-dependent glycerol-3-phosphate dehydrogenase family.</text>
</comment>
<comment type="caution">
    <text evidence="7">The sequence shown here is derived from an EMBL/GenBank/DDBJ whole genome shotgun (WGS) entry which is preliminary data.</text>
</comment>
<reference evidence="7" key="1">
    <citation type="submission" date="2023-07" db="EMBL/GenBank/DDBJ databases">
        <title>Genome content predicts the carbon catabolic preferences of heterotrophic bacteria.</title>
        <authorList>
            <person name="Gralka M."/>
        </authorList>
    </citation>
    <scope>NUCLEOTIDE SEQUENCE</scope>
    <source>
        <strain evidence="7">I3M17_2</strain>
    </source>
</reference>
<evidence type="ECO:0000259" key="6">
    <source>
        <dbReference type="Pfam" id="PF01266"/>
    </source>
</evidence>
<dbReference type="InterPro" id="IPR000447">
    <property type="entry name" value="G3P_DH_FAD-dep"/>
</dbReference>
<evidence type="ECO:0000256" key="3">
    <source>
        <dbReference type="ARBA" id="ARBA00022630"/>
    </source>
</evidence>
<evidence type="ECO:0000256" key="1">
    <source>
        <dbReference type="ARBA" id="ARBA00001974"/>
    </source>
</evidence>
<dbReference type="EMBL" id="JAUOPB010000003">
    <property type="protein sequence ID" value="MDO6421849.1"/>
    <property type="molecule type" value="Genomic_DNA"/>
</dbReference>
<dbReference type="GO" id="GO:0046168">
    <property type="term" value="P:glycerol-3-phosphate catabolic process"/>
    <property type="evidence" value="ECO:0007669"/>
    <property type="project" value="TreeGrafter"/>
</dbReference>
<dbReference type="PRINTS" id="PR01001">
    <property type="entry name" value="FADG3PDH"/>
</dbReference>
<name>A0AAW7X621_9GAMM</name>
<dbReference type="PROSITE" id="PS00978">
    <property type="entry name" value="FAD_G3PDH_2"/>
    <property type="match status" value="1"/>
</dbReference>
<dbReference type="Pfam" id="PF01266">
    <property type="entry name" value="DAO"/>
    <property type="match status" value="1"/>
</dbReference>
<evidence type="ECO:0000256" key="5">
    <source>
        <dbReference type="ARBA" id="ARBA00023002"/>
    </source>
</evidence>
<dbReference type="InterPro" id="IPR036188">
    <property type="entry name" value="FAD/NAD-bd_sf"/>
</dbReference>
<dbReference type="EC" id="1.-.-.-" evidence="7"/>